<evidence type="ECO:0000313" key="2">
    <source>
        <dbReference type="EMBL" id="KAJ8397968.1"/>
    </source>
</evidence>
<sequence length="131" mass="13501">MAGGLFQDGLLEGGGAGGFLSSCSPHTSPADAVLPLKYRWQSATDCSHVCRADMNPIATNTNIAQSGNKLQIPLRPPGGSMTVCLHGCESVHGVGPAKEGQPPPPPPEMGVSSLRTRDIPTCEVLIIRGAS</sequence>
<name>A0AAD7S8X3_9TELE</name>
<comment type="caution">
    <text evidence="2">The sequence shown here is derived from an EMBL/GenBank/DDBJ whole genome shotgun (WGS) entry which is preliminary data.</text>
</comment>
<keyword evidence="3" id="KW-1185">Reference proteome</keyword>
<dbReference type="EMBL" id="JAINUG010000094">
    <property type="protein sequence ID" value="KAJ8397968.1"/>
    <property type="molecule type" value="Genomic_DNA"/>
</dbReference>
<gene>
    <name evidence="2" type="ORF">AAFF_G00433150</name>
</gene>
<organism evidence="2 3">
    <name type="scientific">Aldrovandia affinis</name>
    <dbReference type="NCBI Taxonomy" id="143900"/>
    <lineage>
        <taxon>Eukaryota</taxon>
        <taxon>Metazoa</taxon>
        <taxon>Chordata</taxon>
        <taxon>Craniata</taxon>
        <taxon>Vertebrata</taxon>
        <taxon>Euteleostomi</taxon>
        <taxon>Actinopterygii</taxon>
        <taxon>Neopterygii</taxon>
        <taxon>Teleostei</taxon>
        <taxon>Notacanthiformes</taxon>
        <taxon>Halosauridae</taxon>
        <taxon>Aldrovandia</taxon>
    </lineage>
</organism>
<dbReference type="Proteomes" id="UP001221898">
    <property type="component" value="Unassembled WGS sequence"/>
</dbReference>
<reference evidence="2" key="1">
    <citation type="journal article" date="2023" name="Science">
        <title>Genome structures resolve the early diversification of teleost fishes.</title>
        <authorList>
            <person name="Parey E."/>
            <person name="Louis A."/>
            <person name="Montfort J."/>
            <person name="Bouchez O."/>
            <person name="Roques C."/>
            <person name="Iampietro C."/>
            <person name="Lluch J."/>
            <person name="Castinel A."/>
            <person name="Donnadieu C."/>
            <person name="Desvignes T."/>
            <person name="Floi Bucao C."/>
            <person name="Jouanno E."/>
            <person name="Wen M."/>
            <person name="Mejri S."/>
            <person name="Dirks R."/>
            <person name="Jansen H."/>
            <person name="Henkel C."/>
            <person name="Chen W.J."/>
            <person name="Zahm M."/>
            <person name="Cabau C."/>
            <person name="Klopp C."/>
            <person name="Thompson A.W."/>
            <person name="Robinson-Rechavi M."/>
            <person name="Braasch I."/>
            <person name="Lecointre G."/>
            <person name="Bobe J."/>
            <person name="Postlethwait J.H."/>
            <person name="Berthelot C."/>
            <person name="Roest Crollius H."/>
            <person name="Guiguen Y."/>
        </authorList>
    </citation>
    <scope>NUCLEOTIDE SEQUENCE</scope>
    <source>
        <strain evidence="2">NC1722</strain>
    </source>
</reference>
<feature type="region of interest" description="Disordered" evidence="1">
    <location>
        <begin position="94"/>
        <end position="114"/>
    </location>
</feature>
<evidence type="ECO:0000313" key="3">
    <source>
        <dbReference type="Proteomes" id="UP001221898"/>
    </source>
</evidence>
<protein>
    <submittedName>
        <fullName evidence="2">Uncharacterized protein</fullName>
    </submittedName>
</protein>
<evidence type="ECO:0000256" key="1">
    <source>
        <dbReference type="SAM" id="MobiDB-lite"/>
    </source>
</evidence>
<accession>A0AAD7S8X3</accession>
<proteinExistence type="predicted"/>
<dbReference type="AlphaFoldDB" id="A0AAD7S8X3"/>